<reference evidence="1 2" key="1">
    <citation type="submission" date="2015-10" db="EMBL/GenBank/DDBJ databases">
        <authorList>
            <person name="Gilbert D.G."/>
        </authorList>
    </citation>
    <scope>NUCLEOTIDE SEQUENCE [LARGE SCALE GENOMIC DNA]</scope>
    <source>
        <strain evidence="1">COMA1</strain>
    </source>
</reference>
<dbReference type="AlphaFoldDB" id="A0A0S4LAR6"/>
<organism evidence="1 2">
    <name type="scientific">Candidatus Nitrospira nitrosa</name>
    <dbReference type="NCBI Taxonomy" id="1742972"/>
    <lineage>
        <taxon>Bacteria</taxon>
        <taxon>Pseudomonadati</taxon>
        <taxon>Nitrospirota</taxon>
        <taxon>Nitrospiria</taxon>
        <taxon>Nitrospirales</taxon>
        <taxon>Nitrospiraceae</taxon>
        <taxon>Nitrospira</taxon>
    </lineage>
</organism>
<gene>
    <name evidence="1" type="ORF">COMA1_11311</name>
</gene>
<name>A0A0S4LAR6_9BACT</name>
<accession>A0A0S4LAR6</accession>
<sequence length="61" mass="6910">MAVIGFTETVDVDRDHTVHLVPAFYAMTLVQYELNEIVQSTSALVQPLGLQQKLFFQRSRG</sequence>
<protein>
    <submittedName>
        <fullName evidence="1">Uncharacterized protein</fullName>
    </submittedName>
</protein>
<dbReference type="STRING" id="1742972.COMA1_11311"/>
<keyword evidence="2" id="KW-1185">Reference proteome</keyword>
<evidence type="ECO:0000313" key="2">
    <source>
        <dbReference type="Proteomes" id="UP000199032"/>
    </source>
</evidence>
<evidence type="ECO:0000313" key="1">
    <source>
        <dbReference type="EMBL" id="CUS33728.1"/>
    </source>
</evidence>
<dbReference type="EMBL" id="CZQA01000001">
    <property type="protein sequence ID" value="CUS33728.1"/>
    <property type="molecule type" value="Genomic_DNA"/>
</dbReference>
<dbReference type="Proteomes" id="UP000199032">
    <property type="component" value="Unassembled WGS sequence"/>
</dbReference>
<proteinExistence type="predicted"/>